<organism evidence="2 3">
    <name type="scientific">Karstenula rhodostoma CBS 690.94</name>
    <dbReference type="NCBI Taxonomy" id="1392251"/>
    <lineage>
        <taxon>Eukaryota</taxon>
        <taxon>Fungi</taxon>
        <taxon>Dikarya</taxon>
        <taxon>Ascomycota</taxon>
        <taxon>Pezizomycotina</taxon>
        <taxon>Dothideomycetes</taxon>
        <taxon>Pleosporomycetidae</taxon>
        <taxon>Pleosporales</taxon>
        <taxon>Massarineae</taxon>
        <taxon>Didymosphaeriaceae</taxon>
        <taxon>Karstenula</taxon>
    </lineage>
</organism>
<dbReference type="PANTHER" id="PTHR42707:SF2">
    <property type="entry name" value="ACD11 DEHYDROGENASE"/>
    <property type="match status" value="1"/>
</dbReference>
<dbReference type="SUPFAM" id="SSF56645">
    <property type="entry name" value="Acyl-CoA dehydrogenase NM domain-like"/>
    <property type="match status" value="1"/>
</dbReference>
<dbReference type="InterPro" id="IPR009100">
    <property type="entry name" value="AcylCoA_DH/oxidase_NM_dom_sf"/>
</dbReference>
<sequence length="228" mass="24989">MAGWRKLKDIGCEEGIVAVAYDESKTAFNRRIHQFSMTDGAAVFMNMHLRDPDGDQPGRAQVFAGVYRKLTSRDPKDAWTSGQWMTERTGGSDVSGTETVAHRLTPEEINRKTQEGGHTNAVGMPLGPWKIDGFKWFSSATDSEISVLLPAMKAQISVASVHGLRNCMECLGEVGYCENNDDGGLLNIAISLSIRYGRVRSAAWLKTVRVILDKRLGNGDVVANIFAP</sequence>
<protein>
    <submittedName>
        <fullName evidence="2">Uncharacterized protein</fullName>
    </submittedName>
</protein>
<comment type="caution">
    <text evidence="2">The sequence shown here is derived from an EMBL/GenBank/DDBJ whole genome shotgun (WGS) entry which is preliminary data.</text>
</comment>
<dbReference type="OrthoDB" id="10251155at2759"/>
<gene>
    <name evidence="2" type="ORF">P171DRAFT_490180</name>
</gene>
<dbReference type="EMBL" id="MU001509">
    <property type="protein sequence ID" value="KAF2439479.1"/>
    <property type="molecule type" value="Genomic_DNA"/>
</dbReference>
<dbReference type="PANTHER" id="PTHR42707">
    <property type="entry name" value="ACYL-COA DEHYDROGENASE"/>
    <property type="match status" value="1"/>
</dbReference>
<name>A0A9P4P6V4_9PLEO</name>
<keyword evidence="3" id="KW-1185">Reference proteome</keyword>
<evidence type="ECO:0000256" key="1">
    <source>
        <dbReference type="SAM" id="MobiDB-lite"/>
    </source>
</evidence>
<dbReference type="InterPro" id="IPR052904">
    <property type="entry name" value="Acyl-CoA_dehydrogenase-like"/>
</dbReference>
<dbReference type="Proteomes" id="UP000799764">
    <property type="component" value="Unassembled WGS sequence"/>
</dbReference>
<feature type="region of interest" description="Disordered" evidence="1">
    <location>
        <begin position="78"/>
        <end position="97"/>
    </location>
</feature>
<proteinExistence type="predicted"/>
<dbReference type="GO" id="GO:0003995">
    <property type="term" value="F:acyl-CoA dehydrogenase activity"/>
    <property type="evidence" value="ECO:0007669"/>
    <property type="project" value="TreeGrafter"/>
</dbReference>
<dbReference type="Gene3D" id="2.40.110.20">
    <property type="match status" value="1"/>
</dbReference>
<accession>A0A9P4P6V4</accession>
<evidence type="ECO:0000313" key="2">
    <source>
        <dbReference type="EMBL" id="KAF2439479.1"/>
    </source>
</evidence>
<evidence type="ECO:0000313" key="3">
    <source>
        <dbReference type="Proteomes" id="UP000799764"/>
    </source>
</evidence>
<reference evidence="2" key="1">
    <citation type="journal article" date="2020" name="Stud. Mycol.">
        <title>101 Dothideomycetes genomes: a test case for predicting lifestyles and emergence of pathogens.</title>
        <authorList>
            <person name="Haridas S."/>
            <person name="Albert R."/>
            <person name="Binder M."/>
            <person name="Bloem J."/>
            <person name="Labutti K."/>
            <person name="Salamov A."/>
            <person name="Andreopoulos B."/>
            <person name="Baker S."/>
            <person name="Barry K."/>
            <person name="Bills G."/>
            <person name="Bluhm B."/>
            <person name="Cannon C."/>
            <person name="Castanera R."/>
            <person name="Culley D."/>
            <person name="Daum C."/>
            <person name="Ezra D."/>
            <person name="Gonzalez J."/>
            <person name="Henrissat B."/>
            <person name="Kuo A."/>
            <person name="Liang C."/>
            <person name="Lipzen A."/>
            <person name="Lutzoni F."/>
            <person name="Magnuson J."/>
            <person name="Mondo S."/>
            <person name="Nolan M."/>
            <person name="Ohm R."/>
            <person name="Pangilinan J."/>
            <person name="Park H.-J."/>
            <person name="Ramirez L."/>
            <person name="Alfaro M."/>
            <person name="Sun H."/>
            <person name="Tritt A."/>
            <person name="Yoshinaga Y."/>
            <person name="Zwiers L.-H."/>
            <person name="Turgeon B."/>
            <person name="Goodwin S."/>
            <person name="Spatafora J."/>
            <person name="Crous P."/>
            <person name="Grigoriev I."/>
        </authorList>
    </citation>
    <scope>NUCLEOTIDE SEQUENCE</scope>
    <source>
        <strain evidence="2">CBS 690.94</strain>
    </source>
</reference>
<dbReference type="AlphaFoldDB" id="A0A9P4P6V4"/>